<evidence type="ECO:0000256" key="6">
    <source>
        <dbReference type="ARBA" id="ARBA00023157"/>
    </source>
</evidence>
<evidence type="ECO:0000256" key="3">
    <source>
        <dbReference type="ARBA" id="ARBA00022559"/>
    </source>
</evidence>
<evidence type="ECO:0000313" key="13">
    <source>
        <dbReference type="EMBL" id="XAU14853.1"/>
    </source>
</evidence>
<sequence length="168" mass="19049">MLEIGTVAPDFCLENQDKVEICSRDLKGKWIVLYFYPKDNTPGCTTEACDFTEQLPEFQGLKAAIFGVSADSPKVHRGFIEKQSLKITLLSDPEHTMMEDYGVWALKKNYGKEYMGIVRTTYIIDPEGKVAAAWGNVKVRQKRSKQGVKYEIVHVEEVKKKLAELQNG</sequence>
<dbReference type="InterPro" id="IPR000866">
    <property type="entry name" value="AhpC/TSA"/>
</dbReference>
<dbReference type="EC" id="1.11.1.24" evidence="2"/>
<feature type="domain" description="Thioredoxin" evidence="12">
    <location>
        <begin position="2"/>
        <end position="167"/>
    </location>
</feature>
<dbReference type="RefSeq" id="WP_345972484.1">
    <property type="nucleotide sequence ID" value="NZ_CP147920.1"/>
</dbReference>
<comment type="function">
    <text evidence="1">Thiol-specific peroxidase that catalyzes the reduction of hydrogen peroxide and organic hydroperoxides to water and alcohols, respectively. Plays a role in cell protection against oxidative stress by detoxifying peroxides and as sensor of hydrogen peroxide-mediated signaling events.</text>
</comment>
<comment type="catalytic activity">
    <reaction evidence="11">
        <text>a hydroperoxide + [thioredoxin]-dithiol = an alcohol + [thioredoxin]-disulfide + H2O</text>
        <dbReference type="Rhea" id="RHEA:62620"/>
        <dbReference type="Rhea" id="RHEA-COMP:10698"/>
        <dbReference type="Rhea" id="RHEA-COMP:10700"/>
        <dbReference type="ChEBI" id="CHEBI:15377"/>
        <dbReference type="ChEBI" id="CHEBI:29950"/>
        <dbReference type="ChEBI" id="CHEBI:30879"/>
        <dbReference type="ChEBI" id="CHEBI:35924"/>
        <dbReference type="ChEBI" id="CHEBI:50058"/>
        <dbReference type="EC" id="1.11.1.24"/>
    </reaction>
</comment>
<keyword evidence="3 13" id="KW-0575">Peroxidase</keyword>
<dbReference type="Gene3D" id="3.40.30.10">
    <property type="entry name" value="Glutaredoxin"/>
    <property type="match status" value="1"/>
</dbReference>
<dbReference type="InterPro" id="IPR036249">
    <property type="entry name" value="Thioredoxin-like_sf"/>
</dbReference>
<comment type="similarity">
    <text evidence="9">Belongs to the peroxiredoxin family. BCP/PrxQ subfamily.</text>
</comment>
<evidence type="ECO:0000256" key="9">
    <source>
        <dbReference type="ARBA" id="ARBA00038489"/>
    </source>
</evidence>
<keyword evidence="14" id="KW-1185">Reference proteome</keyword>
<keyword evidence="5 13" id="KW-0560">Oxidoreductase</keyword>
<dbReference type="Proteomes" id="UP001447842">
    <property type="component" value="Chromosome"/>
</dbReference>
<dbReference type="PANTHER" id="PTHR42801:SF4">
    <property type="entry name" value="AHPC_TSA FAMILY PROTEIN"/>
    <property type="match status" value="1"/>
</dbReference>
<evidence type="ECO:0000256" key="8">
    <source>
        <dbReference type="ARBA" id="ARBA00032824"/>
    </source>
</evidence>
<protein>
    <recommendedName>
        <fullName evidence="2">thioredoxin-dependent peroxiredoxin</fullName>
        <ecNumber evidence="2">1.11.1.24</ecNumber>
    </recommendedName>
    <alternativeName>
        <fullName evidence="8">Thioredoxin peroxidase</fullName>
    </alternativeName>
    <alternativeName>
        <fullName evidence="10">Thioredoxin-dependent peroxiredoxin Bcp</fullName>
    </alternativeName>
</protein>
<dbReference type="SUPFAM" id="SSF52833">
    <property type="entry name" value="Thioredoxin-like"/>
    <property type="match status" value="1"/>
</dbReference>
<evidence type="ECO:0000256" key="2">
    <source>
        <dbReference type="ARBA" id="ARBA00013017"/>
    </source>
</evidence>
<organism evidence="13 14">
    <name type="scientific">Sulfurimonas diazotrophicus</name>
    <dbReference type="NCBI Taxonomy" id="3131939"/>
    <lineage>
        <taxon>Bacteria</taxon>
        <taxon>Pseudomonadati</taxon>
        <taxon>Campylobacterota</taxon>
        <taxon>Epsilonproteobacteria</taxon>
        <taxon>Campylobacterales</taxon>
        <taxon>Sulfurimonadaceae</taxon>
        <taxon>Sulfurimonas</taxon>
    </lineage>
</organism>
<dbReference type="GO" id="GO:0140824">
    <property type="term" value="F:thioredoxin-dependent peroxiredoxin activity"/>
    <property type="evidence" value="ECO:0007669"/>
    <property type="project" value="UniProtKB-EC"/>
</dbReference>
<dbReference type="EMBL" id="CP147920">
    <property type="protein sequence ID" value="XAU14853.1"/>
    <property type="molecule type" value="Genomic_DNA"/>
</dbReference>
<evidence type="ECO:0000256" key="7">
    <source>
        <dbReference type="ARBA" id="ARBA00023284"/>
    </source>
</evidence>
<dbReference type="CDD" id="cd03017">
    <property type="entry name" value="PRX_BCP"/>
    <property type="match status" value="1"/>
</dbReference>
<dbReference type="InterPro" id="IPR050924">
    <property type="entry name" value="Peroxiredoxin_BCP/PrxQ"/>
</dbReference>
<dbReference type="PANTHER" id="PTHR42801">
    <property type="entry name" value="THIOREDOXIN-DEPENDENT PEROXIDE REDUCTASE"/>
    <property type="match status" value="1"/>
</dbReference>
<accession>A0ABZ3H8L2</accession>
<evidence type="ECO:0000259" key="12">
    <source>
        <dbReference type="PROSITE" id="PS51352"/>
    </source>
</evidence>
<gene>
    <name evidence="13" type="ORF">WCY31_11490</name>
</gene>
<dbReference type="PROSITE" id="PS51352">
    <property type="entry name" value="THIOREDOXIN_2"/>
    <property type="match status" value="1"/>
</dbReference>
<evidence type="ECO:0000256" key="11">
    <source>
        <dbReference type="ARBA" id="ARBA00049091"/>
    </source>
</evidence>
<name>A0ABZ3H8L2_9BACT</name>
<keyword evidence="6" id="KW-1015">Disulfide bond</keyword>
<evidence type="ECO:0000256" key="4">
    <source>
        <dbReference type="ARBA" id="ARBA00022862"/>
    </source>
</evidence>
<reference evidence="13 14" key="1">
    <citation type="submission" date="2024-03" db="EMBL/GenBank/DDBJ databases">
        <title>Sulfurimonas sp. HSL3-1.</title>
        <authorList>
            <person name="Wang S."/>
        </authorList>
    </citation>
    <scope>NUCLEOTIDE SEQUENCE [LARGE SCALE GENOMIC DNA]</scope>
    <source>
        <strain evidence="13 14">HSL3-1</strain>
    </source>
</reference>
<keyword evidence="7" id="KW-0676">Redox-active center</keyword>
<proteinExistence type="inferred from homology"/>
<dbReference type="InterPro" id="IPR013766">
    <property type="entry name" value="Thioredoxin_domain"/>
</dbReference>
<dbReference type="Pfam" id="PF00578">
    <property type="entry name" value="AhpC-TSA"/>
    <property type="match status" value="1"/>
</dbReference>
<evidence type="ECO:0000256" key="1">
    <source>
        <dbReference type="ARBA" id="ARBA00003330"/>
    </source>
</evidence>
<evidence type="ECO:0000256" key="5">
    <source>
        <dbReference type="ARBA" id="ARBA00023002"/>
    </source>
</evidence>
<evidence type="ECO:0000313" key="14">
    <source>
        <dbReference type="Proteomes" id="UP001447842"/>
    </source>
</evidence>
<keyword evidence="4" id="KW-0049">Antioxidant</keyword>
<evidence type="ECO:0000256" key="10">
    <source>
        <dbReference type="ARBA" id="ARBA00042639"/>
    </source>
</evidence>